<sequence>MSLLPKLRPKLKRRTTLDIGTSFEKHALRYFNDELHMDLRRVGGAGDGGIDLRGWWWLPRSTDSSSGLQDTADGLSREVGIDKLGLKDVRRVRVVAQCKAEKKSLGPRAVRELEGVMGNLRFRINPNQPLSSSSSTTSLTSDDSFNPEERDIAILVSQSGFTKSTMQYSASSNIPLMLVHLPGGRPTDELSDEQAEEEIEVKSLWWNRALSEGVLGDGIELRKTIGPIGVGVGLWMGGRRVGRCGPGKDGGLGI</sequence>
<dbReference type="Proteomes" id="UP000092730">
    <property type="component" value="Chromosome 8"/>
</dbReference>
<reference evidence="4" key="3">
    <citation type="submission" date="2014-01" db="EMBL/GenBank/DDBJ databases">
        <title>Evolution of pathogenesis and genome organization in the Tremellales.</title>
        <authorList>
            <person name="Cuomo C."/>
            <person name="Litvintseva A."/>
            <person name="Heitman J."/>
            <person name="Chen Y."/>
            <person name="Sun S."/>
            <person name="Springer D."/>
            <person name="Dromer F."/>
            <person name="Young S."/>
            <person name="Zeng Q."/>
            <person name="Chapman S."/>
            <person name="Gujja S."/>
            <person name="Saif S."/>
            <person name="Birren B."/>
        </authorList>
    </citation>
    <scope>NUCLEOTIDE SEQUENCE</scope>
    <source>
        <strain evidence="4">CBS 10118</strain>
    </source>
</reference>
<dbReference type="VEuPathDB" id="FungiDB:I302_08186"/>
<dbReference type="RefSeq" id="XP_019043606.1">
    <property type="nucleotide sequence ID" value="XM_019194770.1"/>
</dbReference>
<dbReference type="Pfam" id="PF10356">
    <property type="entry name" value="RRG7"/>
    <property type="match status" value="1"/>
</dbReference>
<feature type="compositionally biased region" description="Low complexity" evidence="3">
    <location>
        <begin position="130"/>
        <end position="144"/>
    </location>
</feature>
<dbReference type="EMBL" id="CP144548">
    <property type="protein sequence ID" value="WVW86986.1"/>
    <property type="molecule type" value="Genomic_DNA"/>
</dbReference>
<reference evidence="5" key="4">
    <citation type="submission" date="2024-02" db="EMBL/GenBank/DDBJ databases">
        <title>Comparative genomics of Cryptococcus and Kwoniella reveals pathogenesis evolution and contrasting modes of karyotype evolution via chromosome fusion or intercentromeric recombination.</title>
        <authorList>
            <person name="Coelho M.A."/>
            <person name="David-Palma M."/>
            <person name="Shea T."/>
            <person name="Bowers K."/>
            <person name="McGinley-Smith S."/>
            <person name="Mohammad A.W."/>
            <person name="Gnirke A."/>
            <person name="Yurkov A.M."/>
            <person name="Nowrousian M."/>
            <person name="Sun S."/>
            <person name="Cuomo C.A."/>
            <person name="Heitman J."/>
        </authorList>
    </citation>
    <scope>NUCLEOTIDE SEQUENCE</scope>
    <source>
        <strain evidence="5">CBS 10118</strain>
    </source>
</reference>
<dbReference type="KEGG" id="kbi:30212585"/>
<keyword evidence="6" id="KW-1185">Reference proteome</keyword>
<evidence type="ECO:0000313" key="5">
    <source>
        <dbReference type="EMBL" id="WVW86986.1"/>
    </source>
</evidence>
<proteinExistence type="predicted"/>
<dbReference type="EMBL" id="KI894025">
    <property type="protein sequence ID" value="OCF22536.1"/>
    <property type="molecule type" value="Genomic_DNA"/>
</dbReference>
<evidence type="ECO:0000256" key="1">
    <source>
        <dbReference type="ARBA" id="ARBA00004173"/>
    </source>
</evidence>
<comment type="subcellular location">
    <subcellularLocation>
        <location evidence="1">Mitochondrion</location>
    </subcellularLocation>
</comment>
<evidence type="ECO:0000313" key="6">
    <source>
        <dbReference type="Proteomes" id="UP000092730"/>
    </source>
</evidence>
<name>A0A1B9FUT8_9TREE</name>
<dbReference type="GeneID" id="30212585"/>
<keyword evidence="2" id="KW-0496">Mitochondrion</keyword>
<dbReference type="InterPro" id="IPR018828">
    <property type="entry name" value="RRG7"/>
</dbReference>
<evidence type="ECO:0000256" key="3">
    <source>
        <dbReference type="SAM" id="MobiDB-lite"/>
    </source>
</evidence>
<dbReference type="PANTHER" id="PTHR28133">
    <property type="entry name" value="REQUIRED FOR RESPIRATORY GROWTH PROTEIN 7, MITOCHONDRIAL"/>
    <property type="match status" value="1"/>
</dbReference>
<protein>
    <recommendedName>
        <fullName evidence="7">Restriction endonuclease type IV Mrr domain-containing protein</fullName>
    </recommendedName>
</protein>
<gene>
    <name evidence="4" type="ORF">I302_08186</name>
    <name evidence="5" type="ORF">I302_109042</name>
</gene>
<feature type="region of interest" description="Disordered" evidence="3">
    <location>
        <begin position="124"/>
        <end position="145"/>
    </location>
</feature>
<dbReference type="GO" id="GO:0005739">
    <property type="term" value="C:mitochondrion"/>
    <property type="evidence" value="ECO:0007669"/>
    <property type="project" value="UniProtKB-SubCell"/>
</dbReference>
<evidence type="ECO:0008006" key="7">
    <source>
        <dbReference type="Google" id="ProtNLM"/>
    </source>
</evidence>
<reference evidence="4" key="1">
    <citation type="submission" date="2013-07" db="EMBL/GenBank/DDBJ databases">
        <title>The Genome Sequence of Cryptococcus bestiolae CBS10118.</title>
        <authorList>
            <consortium name="The Broad Institute Genome Sequencing Platform"/>
            <person name="Cuomo C."/>
            <person name="Litvintseva A."/>
            <person name="Chen Y."/>
            <person name="Heitman J."/>
            <person name="Sun S."/>
            <person name="Springer D."/>
            <person name="Dromer F."/>
            <person name="Young S.K."/>
            <person name="Zeng Q."/>
            <person name="Gargeya S."/>
            <person name="Fitzgerald M."/>
            <person name="Abouelleil A."/>
            <person name="Alvarado L."/>
            <person name="Berlin A.M."/>
            <person name="Chapman S.B."/>
            <person name="Dewar J."/>
            <person name="Goldberg J."/>
            <person name="Griggs A."/>
            <person name="Gujja S."/>
            <person name="Hansen M."/>
            <person name="Howarth C."/>
            <person name="Imamovic A."/>
            <person name="Larimer J."/>
            <person name="McCowan C."/>
            <person name="Murphy C."/>
            <person name="Pearson M."/>
            <person name="Priest M."/>
            <person name="Roberts A."/>
            <person name="Saif S."/>
            <person name="Shea T."/>
            <person name="Sykes S."/>
            <person name="Wortman J."/>
            <person name="Nusbaum C."/>
            <person name="Birren B."/>
        </authorList>
    </citation>
    <scope>NUCLEOTIDE SEQUENCE [LARGE SCALE GENOMIC DNA]</scope>
    <source>
        <strain evidence="4">CBS 10118</strain>
    </source>
</reference>
<reference evidence="5" key="2">
    <citation type="submission" date="2013-07" db="EMBL/GenBank/DDBJ databases">
        <authorList>
            <consortium name="The Broad Institute Genome Sequencing Platform"/>
            <person name="Cuomo C."/>
            <person name="Litvintseva A."/>
            <person name="Chen Y."/>
            <person name="Heitman J."/>
            <person name="Sun S."/>
            <person name="Springer D."/>
            <person name="Dromer F."/>
            <person name="Young S.K."/>
            <person name="Zeng Q."/>
            <person name="Gargeya S."/>
            <person name="Fitzgerald M."/>
            <person name="Abouelleil A."/>
            <person name="Alvarado L."/>
            <person name="Berlin A.M."/>
            <person name="Chapman S.B."/>
            <person name="Dewar J."/>
            <person name="Goldberg J."/>
            <person name="Griggs A."/>
            <person name="Gujja S."/>
            <person name="Hansen M."/>
            <person name="Howarth C."/>
            <person name="Imamovic A."/>
            <person name="Larimer J."/>
            <person name="McCowan C."/>
            <person name="Murphy C."/>
            <person name="Pearson M."/>
            <person name="Priest M."/>
            <person name="Roberts A."/>
            <person name="Saif S."/>
            <person name="Shea T."/>
            <person name="Sykes S."/>
            <person name="Wortman J."/>
            <person name="Nusbaum C."/>
            <person name="Birren B."/>
        </authorList>
    </citation>
    <scope>NUCLEOTIDE SEQUENCE</scope>
    <source>
        <strain evidence="5">CBS 10118</strain>
    </source>
</reference>
<organism evidence="4">
    <name type="scientific">Kwoniella bestiolae CBS 10118</name>
    <dbReference type="NCBI Taxonomy" id="1296100"/>
    <lineage>
        <taxon>Eukaryota</taxon>
        <taxon>Fungi</taxon>
        <taxon>Dikarya</taxon>
        <taxon>Basidiomycota</taxon>
        <taxon>Agaricomycotina</taxon>
        <taxon>Tremellomycetes</taxon>
        <taxon>Tremellales</taxon>
        <taxon>Cryptococcaceae</taxon>
        <taxon>Kwoniella</taxon>
    </lineage>
</organism>
<dbReference type="OrthoDB" id="20734at2759"/>
<dbReference type="PANTHER" id="PTHR28133:SF1">
    <property type="entry name" value="REQUIRED FOR RESPIRATORY GROWTH PROTEIN 7, MITOCHONDRIAL"/>
    <property type="match status" value="1"/>
</dbReference>
<accession>A0A1B9FUT8</accession>
<evidence type="ECO:0000256" key="2">
    <source>
        <dbReference type="ARBA" id="ARBA00023128"/>
    </source>
</evidence>
<evidence type="ECO:0000313" key="4">
    <source>
        <dbReference type="EMBL" id="OCF22536.1"/>
    </source>
</evidence>
<dbReference type="AlphaFoldDB" id="A0A1B9FUT8"/>